<dbReference type="Proteomes" id="UP000499080">
    <property type="component" value="Unassembled WGS sequence"/>
</dbReference>
<protein>
    <submittedName>
        <fullName evidence="2">Uncharacterized protein</fullName>
    </submittedName>
</protein>
<organism evidence="2 3">
    <name type="scientific">Araneus ventricosus</name>
    <name type="common">Orbweaver spider</name>
    <name type="synonym">Epeira ventricosa</name>
    <dbReference type="NCBI Taxonomy" id="182803"/>
    <lineage>
        <taxon>Eukaryota</taxon>
        <taxon>Metazoa</taxon>
        <taxon>Ecdysozoa</taxon>
        <taxon>Arthropoda</taxon>
        <taxon>Chelicerata</taxon>
        <taxon>Arachnida</taxon>
        <taxon>Araneae</taxon>
        <taxon>Araneomorphae</taxon>
        <taxon>Entelegynae</taxon>
        <taxon>Araneoidea</taxon>
        <taxon>Araneidae</taxon>
        <taxon>Araneus</taxon>
    </lineage>
</organism>
<proteinExistence type="predicted"/>
<name>A0A4Y2F2S8_ARAVE</name>
<evidence type="ECO:0000256" key="1">
    <source>
        <dbReference type="SAM" id="MobiDB-lite"/>
    </source>
</evidence>
<keyword evidence="3" id="KW-1185">Reference proteome</keyword>
<gene>
    <name evidence="2" type="ORF">AVEN_58398_1</name>
</gene>
<evidence type="ECO:0000313" key="3">
    <source>
        <dbReference type="Proteomes" id="UP000499080"/>
    </source>
</evidence>
<feature type="compositionally biased region" description="Polar residues" evidence="1">
    <location>
        <begin position="100"/>
        <end position="111"/>
    </location>
</feature>
<comment type="caution">
    <text evidence="2">The sequence shown here is derived from an EMBL/GenBank/DDBJ whole genome shotgun (WGS) entry which is preliminary data.</text>
</comment>
<sequence length="128" mass="14381">MFWEISHVHPTGSIAVMPSGTEEWDGVLYINHVNSLIPRRLFLLAPLKTKVLEENDVNWTLPTWVVIFPTASPPDISFPQGARKWAVVGKDNWTPLPRSTPKQSQNLTSPQKKAIASDRPPSLLRGNF</sequence>
<dbReference type="EMBL" id="BGPR01000792">
    <property type="protein sequence ID" value="GBM35713.1"/>
    <property type="molecule type" value="Genomic_DNA"/>
</dbReference>
<dbReference type="AlphaFoldDB" id="A0A4Y2F2S8"/>
<evidence type="ECO:0000313" key="2">
    <source>
        <dbReference type="EMBL" id="GBM35713.1"/>
    </source>
</evidence>
<accession>A0A4Y2F2S8</accession>
<feature type="region of interest" description="Disordered" evidence="1">
    <location>
        <begin position="92"/>
        <end position="128"/>
    </location>
</feature>
<reference evidence="2 3" key="1">
    <citation type="journal article" date="2019" name="Sci. Rep.">
        <title>Orb-weaving spider Araneus ventricosus genome elucidates the spidroin gene catalogue.</title>
        <authorList>
            <person name="Kono N."/>
            <person name="Nakamura H."/>
            <person name="Ohtoshi R."/>
            <person name="Moran D.A.P."/>
            <person name="Shinohara A."/>
            <person name="Yoshida Y."/>
            <person name="Fujiwara M."/>
            <person name="Mori M."/>
            <person name="Tomita M."/>
            <person name="Arakawa K."/>
        </authorList>
    </citation>
    <scope>NUCLEOTIDE SEQUENCE [LARGE SCALE GENOMIC DNA]</scope>
</reference>